<name>A0A1M6K762_9FIRM</name>
<dbReference type="Pfam" id="PF00005">
    <property type="entry name" value="ABC_tran"/>
    <property type="match status" value="1"/>
</dbReference>
<feature type="domain" description="ABC transporter" evidence="4">
    <location>
        <begin position="14"/>
        <end position="255"/>
    </location>
</feature>
<keyword evidence="2" id="KW-0547">Nucleotide-binding</keyword>
<dbReference type="SUPFAM" id="SSF52540">
    <property type="entry name" value="P-loop containing nucleoside triphosphate hydrolases"/>
    <property type="match status" value="1"/>
</dbReference>
<dbReference type="Gene3D" id="3.40.50.300">
    <property type="entry name" value="P-loop containing nucleotide triphosphate hydrolases"/>
    <property type="match status" value="1"/>
</dbReference>
<dbReference type="GO" id="GO:0016887">
    <property type="term" value="F:ATP hydrolysis activity"/>
    <property type="evidence" value="ECO:0007669"/>
    <property type="project" value="InterPro"/>
</dbReference>
<evidence type="ECO:0000313" key="6">
    <source>
        <dbReference type="Proteomes" id="UP000184342"/>
    </source>
</evidence>
<evidence type="ECO:0000256" key="2">
    <source>
        <dbReference type="ARBA" id="ARBA00022741"/>
    </source>
</evidence>
<dbReference type="InterPro" id="IPR050153">
    <property type="entry name" value="Metal_Ion_Import_ABC"/>
</dbReference>
<sequence length="273" mass="30213">MRNRHNKPTGPDIIQIENATFHYDDKPIFKDIHLETAAGELFCIMGCNGCGKSTLLDCILGNHILGRGTILVSGKEVSGYRPAELAKKISYVPQIHEKSFPYLVRQIVLMGRTAHLGGYGKPDELDEDISEQSMKDAGIAHLADRPYTQISGGEMQMVALARALAQKTPIILMDEPTAHLDFFNEMLFLEKTVGLVNTGNRTILMATHSPNQAFYLENQGVKVRVALMHEGAIFSVGSPDEVLTEENLAKVYGVKVRILRDENRKQIVPVGTI</sequence>
<dbReference type="OrthoDB" id="9799337at2"/>
<keyword evidence="3 5" id="KW-0067">ATP-binding</keyword>
<evidence type="ECO:0000256" key="1">
    <source>
        <dbReference type="ARBA" id="ARBA00022448"/>
    </source>
</evidence>
<dbReference type="InterPro" id="IPR003593">
    <property type="entry name" value="AAA+_ATPase"/>
</dbReference>
<proteinExistence type="predicted"/>
<gene>
    <name evidence="5" type="ORF">SAMN02745691_02139</name>
</gene>
<keyword evidence="6" id="KW-1185">Reference proteome</keyword>
<dbReference type="InterPro" id="IPR017871">
    <property type="entry name" value="ABC_transporter-like_CS"/>
</dbReference>
<dbReference type="CDD" id="cd03214">
    <property type="entry name" value="ABC_Iron-Siderophores_B12_Hemin"/>
    <property type="match status" value="1"/>
</dbReference>
<keyword evidence="1" id="KW-0813">Transport</keyword>
<evidence type="ECO:0000313" key="5">
    <source>
        <dbReference type="EMBL" id="SHJ54707.1"/>
    </source>
</evidence>
<evidence type="ECO:0000256" key="3">
    <source>
        <dbReference type="ARBA" id="ARBA00022840"/>
    </source>
</evidence>
<protein>
    <submittedName>
        <fullName evidence="5">Iron complex transport system ATP-binding protein</fullName>
    </submittedName>
</protein>
<organism evidence="5 6">
    <name type="scientific">Parasporobacterium paucivorans DSM 15970</name>
    <dbReference type="NCBI Taxonomy" id="1122934"/>
    <lineage>
        <taxon>Bacteria</taxon>
        <taxon>Bacillati</taxon>
        <taxon>Bacillota</taxon>
        <taxon>Clostridia</taxon>
        <taxon>Lachnospirales</taxon>
        <taxon>Lachnospiraceae</taxon>
        <taxon>Parasporobacterium</taxon>
    </lineage>
</organism>
<evidence type="ECO:0000259" key="4">
    <source>
        <dbReference type="PROSITE" id="PS50893"/>
    </source>
</evidence>
<dbReference type="Proteomes" id="UP000184342">
    <property type="component" value="Unassembled WGS sequence"/>
</dbReference>
<dbReference type="InterPro" id="IPR003439">
    <property type="entry name" value="ABC_transporter-like_ATP-bd"/>
</dbReference>
<dbReference type="SMART" id="SM00382">
    <property type="entry name" value="AAA"/>
    <property type="match status" value="1"/>
</dbReference>
<dbReference type="EMBL" id="FQYT01000025">
    <property type="protein sequence ID" value="SHJ54707.1"/>
    <property type="molecule type" value="Genomic_DNA"/>
</dbReference>
<dbReference type="FunFam" id="3.40.50.300:FF:000134">
    <property type="entry name" value="Iron-enterobactin ABC transporter ATP-binding protein"/>
    <property type="match status" value="1"/>
</dbReference>
<accession>A0A1M6K762</accession>
<reference evidence="5 6" key="1">
    <citation type="submission" date="2016-11" db="EMBL/GenBank/DDBJ databases">
        <authorList>
            <person name="Jaros S."/>
            <person name="Januszkiewicz K."/>
            <person name="Wedrychowicz H."/>
        </authorList>
    </citation>
    <scope>NUCLEOTIDE SEQUENCE [LARGE SCALE GENOMIC DNA]</scope>
    <source>
        <strain evidence="5 6">DSM 15970</strain>
    </source>
</reference>
<dbReference type="PROSITE" id="PS50893">
    <property type="entry name" value="ABC_TRANSPORTER_2"/>
    <property type="match status" value="1"/>
</dbReference>
<dbReference type="STRING" id="1122934.SAMN02745691_02139"/>
<dbReference type="AlphaFoldDB" id="A0A1M6K762"/>
<dbReference type="PANTHER" id="PTHR42734:SF19">
    <property type="entry name" value="IRON COMPOUNDS ABC TRANSPORTER, ATP-BINDING PROTEIN"/>
    <property type="match status" value="1"/>
</dbReference>
<dbReference type="RefSeq" id="WP_073994413.1">
    <property type="nucleotide sequence ID" value="NZ_FQYT01000025.1"/>
</dbReference>
<dbReference type="PROSITE" id="PS00211">
    <property type="entry name" value="ABC_TRANSPORTER_1"/>
    <property type="match status" value="1"/>
</dbReference>
<dbReference type="PANTHER" id="PTHR42734">
    <property type="entry name" value="METAL TRANSPORT SYSTEM ATP-BINDING PROTEIN TM_0124-RELATED"/>
    <property type="match status" value="1"/>
</dbReference>
<dbReference type="GO" id="GO:0005524">
    <property type="term" value="F:ATP binding"/>
    <property type="evidence" value="ECO:0007669"/>
    <property type="project" value="UniProtKB-KW"/>
</dbReference>
<dbReference type="InterPro" id="IPR027417">
    <property type="entry name" value="P-loop_NTPase"/>
</dbReference>